<reference evidence="2 3" key="1">
    <citation type="journal article" date="2020" name="Nat. Commun.">
        <title>Genome of Tripterygium wilfordii and identification of cytochrome P450 involved in triptolide biosynthesis.</title>
        <authorList>
            <person name="Tu L."/>
            <person name="Su P."/>
            <person name="Zhang Z."/>
            <person name="Gao L."/>
            <person name="Wang J."/>
            <person name="Hu T."/>
            <person name="Zhou J."/>
            <person name="Zhang Y."/>
            <person name="Zhao Y."/>
            <person name="Liu Y."/>
            <person name="Song Y."/>
            <person name="Tong Y."/>
            <person name="Lu Y."/>
            <person name="Yang J."/>
            <person name="Xu C."/>
            <person name="Jia M."/>
            <person name="Peters R.J."/>
            <person name="Huang L."/>
            <person name="Gao W."/>
        </authorList>
    </citation>
    <scope>NUCLEOTIDE SEQUENCE [LARGE SCALE GENOMIC DNA]</scope>
    <source>
        <strain evidence="3">cv. XIE 37</strain>
        <tissue evidence="2">Leaf</tissue>
    </source>
</reference>
<dbReference type="PANTHER" id="PTHR15852">
    <property type="entry name" value="PLASTID TRANSCRIPTIONALLY ACTIVE PROTEIN"/>
    <property type="match status" value="1"/>
</dbReference>
<evidence type="ECO:0000259" key="1">
    <source>
        <dbReference type="Pfam" id="PF01471"/>
    </source>
</evidence>
<comment type="caution">
    <text evidence="2">The sequence shown here is derived from an EMBL/GenBank/DDBJ whole genome shotgun (WGS) entry which is preliminary data.</text>
</comment>
<dbReference type="InterPro" id="IPR036410">
    <property type="entry name" value="HSP_DnaJ_Cys-rich_dom_sf"/>
</dbReference>
<dbReference type="GO" id="GO:0009658">
    <property type="term" value="P:chloroplast organization"/>
    <property type="evidence" value="ECO:0007669"/>
    <property type="project" value="TreeGrafter"/>
</dbReference>
<dbReference type="AlphaFoldDB" id="A0A7J7E1L1"/>
<dbReference type="FunCoup" id="A0A7J7E1L1">
    <property type="interactions" value="1728"/>
</dbReference>
<dbReference type="GO" id="GO:0009507">
    <property type="term" value="C:chloroplast"/>
    <property type="evidence" value="ECO:0007669"/>
    <property type="project" value="TreeGrafter"/>
</dbReference>
<sequence length="426" mass="48279">MTSTSLFPCIHLPRHSTFHPRPDSYLSKPSFHFKSLVCFSSSTNASNSDREEISWLREEQRWSREEQRWLREEQRWLRERELLLREISALKLQIQALGSSVKDSSVSETIANMAGLLQVLKEKNLIADSASSFRPIDLGDKREIEEQEKKVVVEEDVRVSEKEEWEKERQALRMGSEGEEVRAMQEALLKLGFYSGEEDMEYSSFSSGTERAVKTWQATLGAREDGIMTAELLKRLYMAHQMESAGTNVHLSEKGRTLTVPQNEGANGAVVASVTEISEIQQKVVKESVTEVEVSQHRVFLLGENRWEEPSRLTGDKQVGGSKTNDTSTKCYACRGVGHLMCTECDGSGEPNIEPQFYEWVNEEAKCPYCEGTGHTVCDVPLPHPHRFHNLIQPLSRIARKLELELEQWTSGVLESRTAGELAQSS</sequence>
<dbReference type="InParanoid" id="A0A7J7E1L1"/>
<protein>
    <recommendedName>
        <fullName evidence="1">Peptidoglycan binding-like domain-containing protein</fullName>
    </recommendedName>
</protein>
<organism evidence="2 3">
    <name type="scientific">Tripterygium wilfordii</name>
    <name type="common">Thunder God vine</name>
    <dbReference type="NCBI Taxonomy" id="458696"/>
    <lineage>
        <taxon>Eukaryota</taxon>
        <taxon>Viridiplantae</taxon>
        <taxon>Streptophyta</taxon>
        <taxon>Embryophyta</taxon>
        <taxon>Tracheophyta</taxon>
        <taxon>Spermatophyta</taxon>
        <taxon>Magnoliopsida</taxon>
        <taxon>eudicotyledons</taxon>
        <taxon>Gunneridae</taxon>
        <taxon>Pentapetalae</taxon>
        <taxon>rosids</taxon>
        <taxon>fabids</taxon>
        <taxon>Celastrales</taxon>
        <taxon>Celastraceae</taxon>
        <taxon>Tripterygium</taxon>
    </lineage>
</organism>
<dbReference type="EMBL" id="JAAARO010000001">
    <property type="protein sequence ID" value="KAF5752477.1"/>
    <property type="molecule type" value="Genomic_DNA"/>
</dbReference>
<dbReference type="SUPFAM" id="SSF57938">
    <property type="entry name" value="DnaJ/Hsp40 cysteine-rich domain"/>
    <property type="match status" value="1"/>
</dbReference>
<gene>
    <name evidence="2" type="ORF">HS088_TW01G00388</name>
</gene>
<dbReference type="Pfam" id="PF01471">
    <property type="entry name" value="PG_binding_1"/>
    <property type="match status" value="1"/>
</dbReference>
<dbReference type="PANTHER" id="PTHR15852:SF16">
    <property type="entry name" value="PROTEIN DISULFIDE ISOMERASE PTAC5, CHLOROPLASTIC"/>
    <property type="match status" value="1"/>
</dbReference>
<evidence type="ECO:0000313" key="3">
    <source>
        <dbReference type="Proteomes" id="UP000593562"/>
    </source>
</evidence>
<name>A0A7J7E1L1_TRIWF</name>
<dbReference type="InterPro" id="IPR036366">
    <property type="entry name" value="PGBDSf"/>
</dbReference>
<keyword evidence="3" id="KW-1185">Reference proteome</keyword>
<evidence type="ECO:0000313" key="2">
    <source>
        <dbReference type="EMBL" id="KAF5752477.1"/>
    </source>
</evidence>
<feature type="domain" description="Peptidoglycan binding-like" evidence="1">
    <location>
        <begin position="178"/>
        <end position="236"/>
    </location>
</feature>
<proteinExistence type="predicted"/>
<dbReference type="InterPro" id="IPR002477">
    <property type="entry name" value="Peptidoglycan-bd-like"/>
</dbReference>
<dbReference type="InterPro" id="IPR036365">
    <property type="entry name" value="PGBD-like_sf"/>
</dbReference>
<dbReference type="Gene3D" id="1.10.101.10">
    <property type="entry name" value="PGBD-like superfamily/PGBD"/>
    <property type="match status" value="1"/>
</dbReference>
<dbReference type="Proteomes" id="UP000593562">
    <property type="component" value="Unassembled WGS sequence"/>
</dbReference>
<accession>A0A7J7E1L1</accession>
<dbReference type="GO" id="GO:0003756">
    <property type="term" value="F:protein disulfide isomerase activity"/>
    <property type="evidence" value="ECO:0007669"/>
    <property type="project" value="TreeGrafter"/>
</dbReference>
<dbReference type="SUPFAM" id="SSF47090">
    <property type="entry name" value="PGBD-like"/>
    <property type="match status" value="1"/>
</dbReference>